<gene>
    <name evidence="1" type="primary">moaD</name>
    <name evidence="1" type="ORF">DF3PB_3620003</name>
</gene>
<dbReference type="NCBIfam" id="TIGR01682">
    <property type="entry name" value="moaD"/>
    <property type="match status" value="1"/>
</dbReference>
<organism evidence="1">
    <name type="scientific">metagenome</name>
    <dbReference type="NCBI Taxonomy" id="256318"/>
    <lineage>
        <taxon>unclassified sequences</taxon>
        <taxon>metagenomes</taxon>
    </lineage>
</organism>
<dbReference type="Gene3D" id="3.10.20.30">
    <property type="match status" value="1"/>
</dbReference>
<dbReference type="InterPro" id="IPR003749">
    <property type="entry name" value="ThiS/MoaD-like"/>
</dbReference>
<protein>
    <submittedName>
        <fullName evidence="1">Molybdopterin synthase, small subunit</fullName>
    </submittedName>
</protein>
<name>A0A380TH41_9ZZZZ</name>
<sequence>MLTILYFASVKEKAGCGEETVRLPAAVSDVMGLVVWLRQRGGGPAAALTDLAAVRVAVNQEHARFDHPLTGDEEVAFFPPVTGGAP</sequence>
<dbReference type="CDD" id="cd00754">
    <property type="entry name" value="Ubl_MoaD"/>
    <property type="match status" value="1"/>
</dbReference>
<dbReference type="SUPFAM" id="SSF54285">
    <property type="entry name" value="MoaD/ThiS"/>
    <property type="match status" value="1"/>
</dbReference>
<dbReference type="InterPro" id="IPR016155">
    <property type="entry name" value="Mopterin_synth/thiamin_S_b"/>
</dbReference>
<dbReference type="AlphaFoldDB" id="A0A380TH41"/>
<dbReference type="InterPro" id="IPR012675">
    <property type="entry name" value="Beta-grasp_dom_sf"/>
</dbReference>
<accession>A0A380TH41</accession>
<dbReference type="Pfam" id="PF02597">
    <property type="entry name" value="ThiS"/>
    <property type="match status" value="1"/>
</dbReference>
<evidence type="ECO:0000313" key="1">
    <source>
        <dbReference type="EMBL" id="SUS07019.1"/>
    </source>
</evidence>
<dbReference type="EMBL" id="UIDG01000293">
    <property type="protein sequence ID" value="SUS07019.1"/>
    <property type="molecule type" value="Genomic_DNA"/>
</dbReference>
<proteinExistence type="predicted"/>
<reference evidence="1" key="1">
    <citation type="submission" date="2018-07" db="EMBL/GenBank/DDBJ databases">
        <authorList>
            <person name="Quirk P.G."/>
            <person name="Krulwich T.A."/>
        </authorList>
    </citation>
    <scope>NUCLEOTIDE SEQUENCE</scope>
</reference>